<dbReference type="EMBL" id="JBGMEK010000019">
    <property type="protein sequence ID" value="MFA0811316.1"/>
    <property type="molecule type" value="Genomic_DNA"/>
</dbReference>
<name>A0ABV4NYV7_9GAMM</name>
<keyword evidence="1" id="KW-0732">Signal</keyword>
<protein>
    <submittedName>
        <fullName evidence="2">Uncharacterized protein</fullName>
    </submittedName>
</protein>
<sequence>MKKIFIVTAISLTFITSPILADSKSNMMTNEAIDRFPSTKFPENGYKYLEKRTQAVDFAKNGGVDKSDSIA</sequence>
<evidence type="ECO:0000256" key="1">
    <source>
        <dbReference type="SAM" id="SignalP"/>
    </source>
</evidence>
<proteinExistence type="predicted"/>
<organism evidence="2 3">
    <name type="scientific">Microbulbifer epialgicus</name>
    <dbReference type="NCBI Taxonomy" id="393907"/>
    <lineage>
        <taxon>Bacteria</taxon>
        <taxon>Pseudomonadati</taxon>
        <taxon>Pseudomonadota</taxon>
        <taxon>Gammaproteobacteria</taxon>
        <taxon>Cellvibrionales</taxon>
        <taxon>Microbulbiferaceae</taxon>
        <taxon>Microbulbifer</taxon>
    </lineage>
</organism>
<dbReference type="RefSeq" id="WP_371838884.1">
    <property type="nucleotide sequence ID" value="NZ_JBGMEK010000019.1"/>
</dbReference>
<feature type="chain" id="PRO_5045651114" evidence="1">
    <location>
        <begin position="22"/>
        <end position="71"/>
    </location>
</feature>
<evidence type="ECO:0000313" key="3">
    <source>
        <dbReference type="Proteomes" id="UP001569428"/>
    </source>
</evidence>
<comment type="caution">
    <text evidence="2">The sequence shown here is derived from an EMBL/GenBank/DDBJ whole genome shotgun (WGS) entry which is preliminary data.</text>
</comment>
<keyword evidence="3" id="KW-1185">Reference proteome</keyword>
<accession>A0ABV4NYV7</accession>
<evidence type="ECO:0000313" key="2">
    <source>
        <dbReference type="EMBL" id="MFA0811316.1"/>
    </source>
</evidence>
<dbReference type="Proteomes" id="UP001569428">
    <property type="component" value="Unassembled WGS sequence"/>
</dbReference>
<gene>
    <name evidence="2" type="ORF">ACCI49_10330</name>
</gene>
<feature type="signal peptide" evidence="1">
    <location>
        <begin position="1"/>
        <end position="21"/>
    </location>
</feature>
<reference evidence="2 3" key="1">
    <citation type="submission" date="2024-08" db="EMBL/GenBank/DDBJ databases">
        <authorList>
            <person name="Ishaq N."/>
        </authorList>
    </citation>
    <scope>NUCLEOTIDE SEQUENCE [LARGE SCALE GENOMIC DNA]</scope>
    <source>
        <strain evidence="2 3">DSM 18651</strain>
    </source>
</reference>